<organism evidence="2 3">
    <name type="scientific">Roseburia faecis</name>
    <dbReference type="NCBI Taxonomy" id="301302"/>
    <lineage>
        <taxon>Bacteria</taxon>
        <taxon>Bacillati</taxon>
        <taxon>Bacillota</taxon>
        <taxon>Clostridia</taxon>
        <taxon>Lachnospirales</taxon>
        <taxon>Lachnospiraceae</taxon>
        <taxon>Roseburia</taxon>
    </lineage>
</organism>
<sequence length="242" mass="28102">MLKNQDEIRERIIQIRKEKGVSQNQLAKDFGISRTHYCNVENGKKPVTESFLKVLASGYKIPMEAFIPNENGDLMQYCECTNDFVNAIIDDYFNSFEIRKYYVNEYEQPYYGVLSYLHDIGYTVEYELLQEAHLQDSFDTATGSVDVKEIAEDGVIHVYSNETGKDVAQIPLTKLAELEKEVKDFVEYKLSAYKVANPTKRSNLLPKSIYAFDIPNEIARVKRYKEYAEYCLKQLEQMQKEG</sequence>
<evidence type="ECO:0000313" key="3">
    <source>
        <dbReference type="Proteomes" id="UP000095495"/>
    </source>
</evidence>
<dbReference type="Gene3D" id="1.10.260.40">
    <property type="entry name" value="lambda repressor-like DNA-binding domains"/>
    <property type="match status" value="1"/>
</dbReference>
<dbReference type="RefSeq" id="WP_055262524.1">
    <property type="nucleotide sequence ID" value="NZ_CYXV01000006.1"/>
</dbReference>
<name>A0A173SWU7_9FIRM</name>
<dbReference type="SMART" id="SM00530">
    <property type="entry name" value="HTH_XRE"/>
    <property type="match status" value="1"/>
</dbReference>
<dbReference type="InterPro" id="IPR001387">
    <property type="entry name" value="Cro/C1-type_HTH"/>
</dbReference>
<dbReference type="Proteomes" id="UP000095495">
    <property type="component" value="Unassembled WGS sequence"/>
</dbReference>
<protein>
    <submittedName>
        <fullName evidence="2">Predicted transcriptional regulator</fullName>
    </submittedName>
</protein>
<evidence type="ECO:0000259" key="1">
    <source>
        <dbReference type="PROSITE" id="PS50943"/>
    </source>
</evidence>
<dbReference type="GO" id="GO:0003677">
    <property type="term" value="F:DNA binding"/>
    <property type="evidence" value="ECO:0007669"/>
    <property type="project" value="InterPro"/>
</dbReference>
<dbReference type="EMBL" id="CYXV01000006">
    <property type="protein sequence ID" value="CUM94992.1"/>
    <property type="molecule type" value="Genomic_DNA"/>
</dbReference>
<reference evidence="2 3" key="1">
    <citation type="submission" date="2015-09" db="EMBL/GenBank/DDBJ databases">
        <authorList>
            <consortium name="Pathogen Informatics"/>
        </authorList>
    </citation>
    <scope>NUCLEOTIDE SEQUENCE [LARGE SCALE GENOMIC DNA]</scope>
    <source>
        <strain evidence="2 3">2789STDY5608863</strain>
    </source>
</reference>
<evidence type="ECO:0000313" key="2">
    <source>
        <dbReference type="EMBL" id="CUM94992.1"/>
    </source>
</evidence>
<gene>
    <name evidence="2" type="ORF">ERS852420_01733</name>
</gene>
<dbReference type="CDD" id="cd00093">
    <property type="entry name" value="HTH_XRE"/>
    <property type="match status" value="1"/>
</dbReference>
<dbReference type="InterPro" id="IPR010982">
    <property type="entry name" value="Lambda_DNA-bd_dom_sf"/>
</dbReference>
<accession>A0A173SWU7</accession>
<proteinExistence type="predicted"/>
<dbReference type="AlphaFoldDB" id="A0A173SWU7"/>
<dbReference type="SUPFAM" id="SSF47413">
    <property type="entry name" value="lambda repressor-like DNA-binding domains"/>
    <property type="match status" value="1"/>
</dbReference>
<dbReference type="Pfam" id="PF01381">
    <property type="entry name" value="HTH_3"/>
    <property type="match status" value="1"/>
</dbReference>
<dbReference type="PROSITE" id="PS50943">
    <property type="entry name" value="HTH_CROC1"/>
    <property type="match status" value="1"/>
</dbReference>
<feature type="domain" description="HTH cro/C1-type" evidence="1">
    <location>
        <begin position="12"/>
        <end position="66"/>
    </location>
</feature>